<evidence type="ECO:0000313" key="4">
    <source>
        <dbReference type="EMBL" id="GBF91369.1"/>
    </source>
</evidence>
<feature type="compositionally biased region" description="Low complexity" evidence="1">
    <location>
        <begin position="41"/>
        <end position="60"/>
    </location>
</feature>
<dbReference type="InterPro" id="IPR036615">
    <property type="entry name" value="Mur_ligase_C_dom_sf"/>
</dbReference>
<dbReference type="InParanoid" id="A0A2V0NVL0"/>
<dbReference type="STRING" id="307507.A0A2V0NVL0"/>
<dbReference type="Pfam" id="PF08245">
    <property type="entry name" value="Mur_ligase_M"/>
    <property type="match status" value="1"/>
</dbReference>
<dbReference type="OrthoDB" id="533138at2759"/>
<dbReference type="PANTHER" id="PTHR23135:SF4">
    <property type="entry name" value="UDP-N-ACETYLMURAMOYL-L-ALANYL-D-GLUTAMATE--2,6-DIAMINOPIMELATE LIGASE MURE HOMOLOG, CHLOROPLASTIC"/>
    <property type="match status" value="1"/>
</dbReference>
<reference evidence="4 5" key="1">
    <citation type="journal article" date="2018" name="Sci. Rep.">
        <title>Raphidocelis subcapitata (=Pseudokirchneriella subcapitata) provides an insight into genome evolution and environmental adaptations in the Sphaeropleales.</title>
        <authorList>
            <person name="Suzuki S."/>
            <person name="Yamaguchi H."/>
            <person name="Nakajima N."/>
            <person name="Kawachi M."/>
        </authorList>
    </citation>
    <scope>NUCLEOTIDE SEQUENCE [LARGE SCALE GENOMIC DNA]</scope>
    <source>
        <strain evidence="4 5">NIES-35</strain>
    </source>
</reference>
<dbReference type="Proteomes" id="UP000247498">
    <property type="component" value="Unassembled WGS sequence"/>
</dbReference>
<feature type="compositionally biased region" description="Acidic residues" evidence="1">
    <location>
        <begin position="65"/>
        <end position="96"/>
    </location>
</feature>
<comment type="caution">
    <text evidence="4">The sequence shown here is derived from an EMBL/GenBank/DDBJ whole genome shotgun (WGS) entry which is preliminary data.</text>
</comment>
<evidence type="ECO:0000259" key="2">
    <source>
        <dbReference type="Pfam" id="PF02875"/>
    </source>
</evidence>
<feature type="compositionally biased region" description="Acidic residues" evidence="1">
    <location>
        <begin position="264"/>
        <end position="280"/>
    </location>
</feature>
<dbReference type="Gene3D" id="3.90.190.20">
    <property type="entry name" value="Mur ligase, C-terminal domain"/>
    <property type="match status" value="1"/>
</dbReference>
<feature type="compositionally biased region" description="Basic and acidic residues" evidence="1">
    <location>
        <begin position="1"/>
        <end position="10"/>
    </location>
</feature>
<keyword evidence="5" id="KW-1185">Reference proteome</keyword>
<sequence>MRGFWRERPNGEPLCSGAAAAAPPPPAAASPAPRRPRRRAPPAAAGPSGRPFAVVAAAAAGPPPEGDEADEGAGSEGYEEDFEDEEGLEEGEEEGEAGAGAAQQQQQPLRRRGQQPEGGAGGGADEGEFAEDEDGEGEDGEGEDGEGEDEGGAYPEPPARGYYLPDLLAMSAEEALAAEAQVQAAANNTIVYGLTNEVSRIVGGDMFVCHVSFDLEHGLVDRHEQIAEAVAAGASCILAAAQHRDSVEAVLEAMAAQRRGEAAGEGEEAEEGEDEGEGEGEGAAGPPPARGSSGPREPSPEAGVPGVRVLEGVTCIFADELDDMAAKLAAAFYDGPSLAMRVVAVTGSSGKTTVSWLVRGVLEELGQLTGMVGSVEYGLAEDRLDAEGDLWEADQPDPTAERECTSPFHLAPYKGKYRVDYPHDMDGMRLQKLLAGMRDRGATAAVVEASAEALVQGWMEYVDADVVVWTCFEEEPRHIALHRGSSEAYLESKLSLFEAMRDSERQRAVVNMDDEASARVLNATSVPAVTYAIRDRRADVWAESMQLTAWETEVIVRVPGGRRLQIISSLVGRHNVYNILAAVAVGIVLGAPLEAIVAGIEAVTVVPGRSEIVNADPEDPVLRGDFPVVVDAADSPARVATVLDSLREAGAARIFAVMGADGETTSRTMRTQMGAAAFMRADTVIVTNVSPRRELPEEIVADMMAGLPEKVLQSYSTYVYNPFQDQGRVPLWFEPWLHSAQRTHKRHVMEDRFSAIRAAIGTARPNDVVLLLGQGHRDWVEHWDGNEEEPGLVRGWFDDRVEARNALSKLEYLYSLVHLDRSQLPWGHSNADFERSGVWEEPIVEEAGPGAGGGGARR</sequence>
<organism evidence="4 5">
    <name type="scientific">Raphidocelis subcapitata</name>
    <dbReference type="NCBI Taxonomy" id="307507"/>
    <lineage>
        <taxon>Eukaryota</taxon>
        <taxon>Viridiplantae</taxon>
        <taxon>Chlorophyta</taxon>
        <taxon>core chlorophytes</taxon>
        <taxon>Chlorophyceae</taxon>
        <taxon>CS clade</taxon>
        <taxon>Sphaeropleales</taxon>
        <taxon>Selenastraceae</taxon>
        <taxon>Raphidocelis</taxon>
    </lineage>
</organism>
<feature type="region of interest" description="Disordered" evidence="1">
    <location>
        <begin position="258"/>
        <end position="305"/>
    </location>
</feature>
<evidence type="ECO:0000313" key="5">
    <source>
        <dbReference type="Proteomes" id="UP000247498"/>
    </source>
</evidence>
<name>A0A2V0NVL0_9CHLO</name>
<evidence type="ECO:0000259" key="3">
    <source>
        <dbReference type="Pfam" id="PF08245"/>
    </source>
</evidence>
<dbReference type="InterPro" id="IPR013221">
    <property type="entry name" value="Mur_ligase_cen"/>
</dbReference>
<evidence type="ECO:0000256" key="1">
    <source>
        <dbReference type="SAM" id="MobiDB-lite"/>
    </source>
</evidence>
<dbReference type="GO" id="GO:0005524">
    <property type="term" value="F:ATP binding"/>
    <property type="evidence" value="ECO:0007669"/>
    <property type="project" value="InterPro"/>
</dbReference>
<gene>
    <name evidence="4" type="ORF">Rsub_04109</name>
</gene>
<feature type="domain" description="Mur ligase central" evidence="3">
    <location>
        <begin position="345"/>
        <end position="585"/>
    </location>
</feature>
<evidence type="ECO:0008006" key="6">
    <source>
        <dbReference type="Google" id="ProtNLM"/>
    </source>
</evidence>
<feature type="compositionally biased region" description="Low complexity" evidence="1">
    <location>
        <begin position="290"/>
        <end position="303"/>
    </location>
</feature>
<proteinExistence type="predicted"/>
<dbReference type="Gene3D" id="3.40.1190.10">
    <property type="entry name" value="Mur-like, catalytic domain"/>
    <property type="match status" value="1"/>
</dbReference>
<dbReference type="PANTHER" id="PTHR23135">
    <property type="entry name" value="MUR LIGASE FAMILY MEMBER"/>
    <property type="match status" value="1"/>
</dbReference>
<dbReference type="InterPro" id="IPR004101">
    <property type="entry name" value="Mur_ligase_C"/>
</dbReference>
<feature type="compositionally biased region" description="Low complexity" evidence="1">
    <location>
        <begin position="99"/>
        <end position="108"/>
    </location>
</feature>
<feature type="domain" description="Mur ligase C-terminal" evidence="2">
    <location>
        <begin position="625"/>
        <end position="775"/>
    </location>
</feature>
<dbReference type="GO" id="GO:0016881">
    <property type="term" value="F:acid-amino acid ligase activity"/>
    <property type="evidence" value="ECO:0007669"/>
    <property type="project" value="InterPro"/>
</dbReference>
<feature type="compositionally biased region" description="Acidic residues" evidence="1">
    <location>
        <begin position="125"/>
        <end position="151"/>
    </location>
</feature>
<dbReference type="Pfam" id="PF02875">
    <property type="entry name" value="Mur_ligase_C"/>
    <property type="match status" value="1"/>
</dbReference>
<accession>A0A2V0NVL0</accession>
<dbReference type="FunCoup" id="A0A2V0NVL0">
    <property type="interactions" value="368"/>
</dbReference>
<feature type="region of interest" description="Disordered" evidence="1">
    <location>
        <begin position="1"/>
        <end position="160"/>
    </location>
</feature>
<dbReference type="InterPro" id="IPR036565">
    <property type="entry name" value="Mur-like_cat_sf"/>
</dbReference>
<protein>
    <recommendedName>
        <fullName evidence="6">Mur ligase central domain-containing protein</fullName>
    </recommendedName>
</protein>
<dbReference type="AlphaFoldDB" id="A0A2V0NVL0"/>
<dbReference type="SUPFAM" id="SSF53244">
    <property type="entry name" value="MurD-like peptide ligases, peptide-binding domain"/>
    <property type="match status" value="1"/>
</dbReference>
<dbReference type="EMBL" id="BDRX01000024">
    <property type="protein sequence ID" value="GBF91369.1"/>
    <property type="molecule type" value="Genomic_DNA"/>
</dbReference>
<dbReference type="SUPFAM" id="SSF53623">
    <property type="entry name" value="MurD-like peptide ligases, catalytic domain"/>
    <property type="match status" value="1"/>
</dbReference>